<dbReference type="GO" id="GO:0005524">
    <property type="term" value="F:ATP binding"/>
    <property type="evidence" value="ECO:0007669"/>
    <property type="project" value="UniProtKB-KW"/>
</dbReference>
<dbReference type="PROSITE" id="PS50893">
    <property type="entry name" value="ABC_TRANSPORTER_2"/>
    <property type="match status" value="1"/>
</dbReference>
<feature type="domain" description="ABC transporter" evidence="4">
    <location>
        <begin position="7"/>
        <end position="236"/>
    </location>
</feature>
<evidence type="ECO:0000256" key="1">
    <source>
        <dbReference type="ARBA" id="ARBA00022448"/>
    </source>
</evidence>
<keyword evidence="3" id="KW-0067">ATP-binding</keyword>
<dbReference type="OrthoDB" id="9784450at2"/>
<comment type="caution">
    <text evidence="5">The sequence shown here is derived from an EMBL/GenBank/DDBJ whole genome shotgun (WGS) entry which is preliminary data.</text>
</comment>
<reference evidence="5 6" key="1">
    <citation type="submission" date="2015-07" db="EMBL/GenBank/DDBJ databases">
        <title>Genome sequence of Leptolinea tardivitalis DSM 16556.</title>
        <authorList>
            <person name="Hemp J."/>
            <person name="Ward L.M."/>
            <person name="Pace L.A."/>
            <person name="Fischer W.W."/>
        </authorList>
    </citation>
    <scope>NUCLEOTIDE SEQUENCE [LARGE SCALE GENOMIC DNA]</scope>
    <source>
        <strain evidence="5 6">YMTK-2</strain>
    </source>
</reference>
<keyword evidence="2" id="KW-0547">Nucleotide-binding</keyword>
<dbReference type="SMART" id="SM00382">
    <property type="entry name" value="AAA"/>
    <property type="match status" value="1"/>
</dbReference>
<accession>A0A0P6XF58</accession>
<dbReference type="InterPro" id="IPR050166">
    <property type="entry name" value="ABC_transporter_ATP-bind"/>
</dbReference>
<dbReference type="SUPFAM" id="SSF52540">
    <property type="entry name" value="P-loop containing nucleoside triphosphate hydrolases"/>
    <property type="match status" value="1"/>
</dbReference>
<evidence type="ECO:0000313" key="6">
    <source>
        <dbReference type="Proteomes" id="UP000050430"/>
    </source>
</evidence>
<dbReference type="GO" id="GO:0016887">
    <property type="term" value="F:ATP hydrolysis activity"/>
    <property type="evidence" value="ECO:0007669"/>
    <property type="project" value="InterPro"/>
</dbReference>
<dbReference type="EMBL" id="LGCK01000006">
    <property type="protein sequence ID" value="KPL73454.1"/>
    <property type="molecule type" value="Genomic_DNA"/>
</dbReference>
<evidence type="ECO:0000256" key="3">
    <source>
        <dbReference type="ARBA" id="ARBA00022840"/>
    </source>
</evidence>
<dbReference type="AlphaFoldDB" id="A0A0P6XF58"/>
<evidence type="ECO:0000313" key="5">
    <source>
        <dbReference type="EMBL" id="KPL73454.1"/>
    </source>
</evidence>
<gene>
    <name evidence="5" type="ORF">ADM99_04475</name>
</gene>
<organism evidence="5 6">
    <name type="scientific">Leptolinea tardivitalis</name>
    <dbReference type="NCBI Taxonomy" id="229920"/>
    <lineage>
        <taxon>Bacteria</taxon>
        <taxon>Bacillati</taxon>
        <taxon>Chloroflexota</taxon>
        <taxon>Anaerolineae</taxon>
        <taxon>Anaerolineales</taxon>
        <taxon>Anaerolineaceae</taxon>
        <taxon>Leptolinea</taxon>
    </lineage>
</organism>
<evidence type="ECO:0000256" key="2">
    <source>
        <dbReference type="ARBA" id="ARBA00022741"/>
    </source>
</evidence>
<dbReference type="Pfam" id="PF00005">
    <property type="entry name" value="ABC_tran"/>
    <property type="match status" value="1"/>
</dbReference>
<dbReference type="PANTHER" id="PTHR42788">
    <property type="entry name" value="TAURINE IMPORT ATP-BINDING PROTEIN-RELATED"/>
    <property type="match status" value="1"/>
</dbReference>
<keyword evidence="1" id="KW-0813">Transport</keyword>
<dbReference type="PANTHER" id="PTHR42788:SF13">
    <property type="entry name" value="ALIPHATIC SULFONATES IMPORT ATP-BINDING PROTEIN SSUB"/>
    <property type="match status" value="1"/>
</dbReference>
<dbReference type="InterPro" id="IPR027417">
    <property type="entry name" value="P-loop_NTPase"/>
</dbReference>
<dbReference type="PROSITE" id="PS00211">
    <property type="entry name" value="ABC_TRANSPORTER_1"/>
    <property type="match status" value="1"/>
</dbReference>
<evidence type="ECO:0000259" key="4">
    <source>
        <dbReference type="PROSITE" id="PS50893"/>
    </source>
</evidence>
<dbReference type="Gene3D" id="3.40.50.300">
    <property type="entry name" value="P-loop containing nucleotide triphosphate hydrolases"/>
    <property type="match status" value="1"/>
</dbReference>
<dbReference type="Proteomes" id="UP000050430">
    <property type="component" value="Unassembled WGS sequence"/>
</dbReference>
<dbReference type="InterPro" id="IPR003593">
    <property type="entry name" value="AAA+_ATPase"/>
</dbReference>
<dbReference type="CDD" id="cd03293">
    <property type="entry name" value="ABC_NrtD_SsuB_transporters"/>
    <property type="match status" value="1"/>
</dbReference>
<dbReference type="STRING" id="229920.ADM99_04475"/>
<name>A0A0P6XF58_9CHLR</name>
<dbReference type="InterPro" id="IPR003439">
    <property type="entry name" value="ABC_transporter-like_ATP-bd"/>
</dbReference>
<dbReference type="RefSeq" id="WP_062421904.1">
    <property type="nucleotide sequence ID" value="NZ_BBYA01000009.1"/>
</dbReference>
<protein>
    <recommendedName>
        <fullName evidence="4">ABC transporter domain-containing protein</fullName>
    </recommendedName>
</protein>
<keyword evidence="6" id="KW-1185">Reference proteome</keyword>
<proteinExistence type="predicted"/>
<sequence>MCPATLLRIKNLSVTFQDGNGGLEALDSVNLDLPECRFVAVLGPSGSGKTTLLRIIAGLIQPTSGSLQFNTPEGNPPRIGLVFQQANLMPWRTAIQNITLPLEMQGISEKDACERARGFIDLVGLRGFENSWPRNLSGGMAQRVALARALIQEPDLLLLDEPFGALDALTREHMGAELLRIWQARETTVMMVTHSISEALLLADRVVVLSARPGRLVRELDVPFPRPRTDEIRYSPEFVALSHDLRASIKEEPEPIPVARKPKK</sequence>
<dbReference type="InterPro" id="IPR017871">
    <property type="entry name" value="ABC_transporter-like_CS"/>
</dbReference>